<evidence type="ECO:0000313" key="1">
    <source>
        <dbReference type="EMBL" id="KAI3771236.1"/>
    </source>
</evidence>
<organism evidence="1 2">
    <name type="scientific">Arctium lappa</name>
    <name type="common">Greater burdock</name>
    <name type="synonym">Lappa major</name>
    <dbReference type="NCBI Taxonomy" id="4217"/>
    <lineage>
        <taxon>Eukaryota</taxon>
        <taxon>Viridiplantae</taxon>
        <taxon>Streptophyta</taxon>
        <taxon>Embryophyta</taxon>
        <taxon>Tracheophyta</taxon>
        <taxon>Spermatophyta</taxon>
        <taxon>Magnoliopsida</taxon>
        <taxon>eudicotyledons</taxon>
        <taxon>Gunneridae</taxon>
        <taxon>Pentapetalae</taxon>
        <taxon>asterids</taxon>
        <taxon>campanulids</taxon>
        <taxon>Asterales</taxon>
        <taxon>Asteraceae</taxon>
        <taxon>Carduoideae</taxon>
        <taxon>Cardueae</taxon>
        <taxon>Arctiinae</taxon>
        <taxon>Arctium</taxon>
    </lineage>
</organism>
<keyword evidence="2" id="KW-1185">Reference proteome</keyword>
<comment type="caution">
    <text evidence="1">The sequence shown here is derived from an EMBL/GenBank/DDBJ whole genome shotgun (WGS) entry which is preliminary data.</text>
</comment>
<name>A0ACB9FKK8_ARCLA</name>
<evidence type="ECO:0000313" key="2">
    <source>
        <dbReference type="Proteomes" id="UP001055879"/>
    </source>
</evidence>
<gene>
    <name evidence="1" type="ORF">L6452_02396</name>
</gene>
<reference evidence="1 2" key="2">
    <citation type="journal article" date="2022" name="Mol. Ecol. Resour.">
        <title>The genomes of chicory, endive, great burdock and yacon provide insights into Asteraceae paleo-polyploidization history and plant inulin production.</title>
        <authorList>
            <person name="Fan W."/>
            <person name="Wang S."/>
            <person name="Wang H."/>
            <person name="Wang A."/>
            <person name="Jiang F."/>
            <person name="Liu H."/>
            <person name="Zhao H."/>
            <person name="Xu D."/>
            <person name="Zhang Y."/>
        </authorList>
    </citation>
    <scope>NUCLEOTIDE SEQUENCE [LARGE SCALE GENOMIC DNA]</scope>
    <source>
        <strain evidence="2">cv. Niubang</strain>
    </source>
</reference>
<protein>
    <submittedName>
        <fullName evidence="1">Uncharacterized protein</fullName>
    </submittedName>
</protein>
<accession>A0ACB9FKK8</accession>
<dbReference type="Proteomes" id="UP001055879">
    <property type="component" value="Linkage Group LG01"/>
</dbReference>
<reference evidence="2" key="1">
    <citation type="journal article" date="2022" name="Mol. Ecol. Resour.">
        <title>The genomes of chicory, endive, great burdock and yacon provide insights into Asteraceae palaeo-polyploidization history and plant inulin production.</title>
        <authorList>
            <person name="Fan W."/>
            <person name="Wang S."/>
            <person name="Wang H."/>
            <person name="Wang A."/>
            <person name="Jiang F."/>
            <person name="Liu H."/>
            <person name="Zhao H."/>
            <person name="Xu D."/>
            <person name="Zhang Y."/>
        </authorList>
    </citation>
    <scope>NUCLEOTIDE SEQUENCE [LARGE SCALE GENOMIC DNA]</scope>
    <source>
        <strain evidence="2">cv. Niubang</strain>
    </source>
</reference>
<sequence>MNCKLFLNSDDMKWRRRRIGIDGALEGSSISVIRASESSCNGGRASQNCVAFFWISCMSKINPIPFSRCRTVAS</sequence>
<dbReference type="EMBL" id="CM042047">
    <property type="protein sequence ID" value="KAI3771236.1"/>
    <property type="molecule type" value="Genomic_DNA"/>
</dbReference>
<proteinExistence type="predicted"/>